<comment type="caution">
    <text evidence="1">The sequence shown here is derived from an EMBL/GenBank/DDBJ whole genome shotgun (WGS) entry which is preliminary data.</text>
</comment>
<reference evidence="1 2" key="1">
    <citation type="journal article" date="2020" name="ISME J.">
        <title>Comparative genomics reveals insights into cyanobacterial evolution and habitat adaptation.</title>
        <authorList>
            <person name="Chen M.Y."/>
            <person name="Teng W.K."/>
            <person name="Zhao L."/>
            <person name="Hu C.X."/>
            <person name="Zhou Y.K."/>
            <person name="Han B.P."/>
            <person name="Song L.R."/>
            <person name="Shu W.S."/>
        </authorList>
    </citation>
    <scope>NUCLEOTIDE SEQUENCE [LARGE SCALE GENOMIC DNA]</scope>
    <source>
        <strain evidence="1 2">FACHB-391</strain>
    </source>
</reference>
<dbReference type="EMBL" id="JACJTE010000070">
    <property type="protein sequence ID" value="MBD2565126.1"/>
    <property type="molecule type" value="Genomic_DNA"/>
</dbReference>
<dbReference type="RefSeq" id="WP_190900077.1">
    <property type="nucleotide sequence ID" value="NZ_JACJTE010000070.1"/>
</dbReference>
<dbReference type="Proteomes" id="UP000604661">
    <property type="component" value="Unassembled WGS sequence"/>
</dbReference>
<organism evidence="1 2">
    <name type="scientific">Nostoc linckia FACHB-391</name>
    <dbReference type="NCBI Taxonomy" id="2692906"/>
    <lineage>
        <taxon>Bacteria</taxon>
        <taxon>Bacillati</taxon>
        <taxon>Cyanobacteriota</taxon>
        <taxon>Cyanophyceae</taxon>
        <taxon>Nostocales</taxon>
        <taxon>Nostocaceae</taxon>
        <taxon>Nostoc</taxon>
    </lineage>
</organism>
<proteinExistence type="predicted"/>
<protein>
    <submittedName>
        <fullName evidence="1">Phospholipase D family protein</fullName>
    </submittedName>
</protein>
<evidence type="ECO:0000313" key="2">
    <source>
        <dbReference type="Proteomes" id="UP000604661"/>
    </source>
</evidence>
<sequence>MLQPSDRQHLFESLCPPDGYSLDYAIGTTFTLELLTLLTAPLAFTTFGWGGEDGHLTRSPQALLATMQQYAKRITVFCQTGKIAIPKNHSLLYSYLEGSVIEVNAPHSDGIFHPKIWILRFTAPNQPVLYRLLCLSRNLTFDRCWDTILLLDGQLINNGKEIVENRPLSNFIATLPQLAHNLPISQQVQSYIDKIQSDLLRVNFELPIGFEQLKFHPLGLQGNTKSQSPFSGQIDRLLVISPFVSEKKLNQLSQQGKQNILISRPEQLDQISRTTLSTFSQLYQINPAANVGENDDNQSASTCLVGLHAKLYVADAGEDARIWTGSANATNAAFERNIEFLVELVGSKQNFGIDSLLVTHDKEITFRSLLETFIPRTEPIEPDLSELLISELVKSTVNALLKLQFKAYVRATESPGQYYLELEIFKKEALTFNSDIFVRCYPMGCIGLGYKFDIETESTIKFQPLSCQAITSFFIFEIYTKDNQKLDSLMLNIPLANVPEDRQQQILKTLLQDKNQVLKLLMLLLVDNKTDARELIAAIGGSITNGEIESNSSKKNSPSSSFLFPVFEAMLKALDQNPKKLDYVAQLVEDLRKLPPEEQLLPDNFYEIWLPIYATRQKLKQ</sequence>
<evidence type="ECO:0000313" key="1">
    <source>
        <dbReference type="EMBL" id="MBD2565126.1"/>
    </source>
</evidence>
<keyword evidence="2" id="KW-1185">Reference proteome</keyword>
<dbReference type="InterPro" id="IPR059166">
    <property type="entry name" value="PLD-like_cat"/>
</dbReference>
<dbReference type="CDD" id="cd09176">
    <property type="entry name" value="PLDc_unchar6"/>
    <property type="match status" value="1"/>
</dbReference>
<dbReference type="Gene3D" id="3.30.870.10">
    <property type="entry name" value="Endonuclease Chain A"/>
    <property type="match status" value="1"/>
</dbReference>
<gene>
    <name evidence="1" type="ORF">H6G95_32015</name>
</gene>
<accession>A0ABR8F565</accession>
<name>A0ABR8F565_NOSLI</name>
<dbReference type="SUPFAM" id="SSF56024">
    <property type="entry name" value="Phospholipase D/nuclease"/>
    <property type="match status" value="1"/>
</dbReference>